<dbReference type="SUPFAM" id="SSF51182">
    <property type="entry name" value="RmlC-like cupins"/>
    <property type="match status" value="1"/>
</dbReference>
<dbReference type="CDD" id="cd02226">
    <property type="entry name" value="cupin_YdbB-like"/>
    <property type="match status" value="1"/>
</dbReference>
<evidence type="ECO:0000259" key="1">
    <source>
        <dbReference type="Pfam" id="PF07883"/>
    </source>
</evidence>
<proteinExistence type="predicted"/>
<reference evidence="2 3" key="1">
    <citation type="submission" date="2019-07" db="EMBL/GenBank/DDBJ databases">
        <title>Draft genome for Aliikangiella sp. M105.</title>
        <authorList>
            <person name="Wang G."/>
        </authorList>
    </citation>
    <scope>NUCLEOTIDE SEQUENCE [LARGE SCALE GENOMIC DNA]</scope>
    <source>
        <strain evidence="2 3">M105</strain>
    </source>
</reference>
<dbReference type="InterPro" id="IPR013096">
    <property type="entry name" value="Cupin_2"/>
</dbReference>
<dbReference type="Proteomes" id="UP000315439">
    <property type="component" value="Unassembled WGS sequence"/>
</dbReference>
<protein>
    <submittedName>
        <fullName evidence="2">Cupin domain-containing protein</fullName>
    </submittedName>
</protein>
<dbReference type="InterPro" id="IPR011051">
    <property type="entry name" value="RmlC_Cupin_sf"/>
</dbReference>
<accession>A0A545UEL5</accession>
<dbReference type="PANTHER" id="PTHR36114:SF1">
    <property type="entry name" value="16.7 KDA PROTEIN IN WHIE LOCUS"/>
    <property type="match status" value="1"/>
</dbReference>
<dbReference type="EMBL" id="VIKS01000006">
    <property type="protein sequence ID" value="TQV87920.1"/>
    <property type="molecule type" value="Genomic_DNA"/>
</dbReference>
<dbReference type="RefSeq" id="WP_142893581.1">
    <property type="nucleotide sequence ID" value="NZ_ML660163.1"/>
</dbReference>
<feature type="domain" description="Cupin type-2" evidence="1">
    <location>
        <begin position="38"/>
        <end position="93"/>
    </location>
</feature>
<dbReference type="PANTHER" id="PTHR36114">
    <property type="entry name" value="16.7 KDA PROTEIN IN WHIE LOCUS"/>
    <property type="match status" value="1"/>
</dbReference>
<dbReference type="Pfam" id="PF07883">
    <property type="entry name" value="Cupin_2"/>
    <property type="match status" value="1"/>
</dbReference>
<dbReference type="InterPro" id="IPR014710">
    <property type="entry name" value="RmlC-like_jellyroll"/>
</dbReference>
<keyword evidence="3" id="KW-1185">Reference proteome</keyword>
<organism evidence="2 3">
    <name type="scientific">Aliikangiella coralliicola</name>
    <dbReference type="NCBI Taxonomy" id="2592383"/>
    <lineage>
        <taxon>Bacteria</taxon>
        <taxon>Pseudomonadati</taxon>
        <taxon>Pseudomonadota</taxon>
        <taxon>Gammaproteobacteria</taxon>
        <taxon>Oceanospirillales</taxon>
        <taxon>Pleioneaceae</taxon>
        <taxon>Aliikangiella</taxon>
    </lineage>
</organism>
<comment type="caution">
    <text evidence="2">The sequence shown here is derived from an EMBL/GenBank/DDBJ whole genome shotgun (WGS) entry which is preliminary data.</text>
</comment>
<sequence>MEKINLKDKFQLFDNYWSPRIIGELNGQYVKLAKLKGEMVWHSHANEDEYFQVVKGSIIIHLRDRSITLNEGECFIVPKGVEHLPEAKEEAHVLLFEPKETAHTGTTESELTVAVEKQDWI</sequence>
<dbReference type="Gene3D" id="2.60.120.10">
    <property type="entry name" value="Jelly Rolls"/>
    <property type="match status" value="1"/>
</dbReference>
<evidence type="ECO:0000313" key="2">
    <source>
        <dbReference type="EMBL" id="TQV87920.1"/>
    </source>
</evidence>
<dbReference type="OrthoDB" id="9794183at2"/>
<dbReference type="InterPro" id="IPR052044">
    <property type="entry name" value="PKS_Associated_Protein"/>
</dbReference>
<name>A0A545UEL5_9GAMM</name>
<gene>
    <name evidence="2" type="ORF">FLL46_11110</name>
</gene>
<evidence type="ECO:0000313" key="3">
    <source>
        <dbReference type="Proteomes" id="UP000315439"/>
    </source>
</evidence>
<dbReference type="AlphaFoldDB" id="A0A545UEL5"/>